<accession>A0ABR9EI38</accession>
<comment type="caution">
    <text evidence="1">The sequence shown here is derived from an EMBL/GenBank/DDBJ whole genome shotgun (WGS) entry which is preliminary data.</text>
</comment>
<reference evidence="1 2" key="1">
    <citation type="submission" date="2015-03" db="EMBL/GenBank/DDBJ databases">
        <title>Genome sequence of Pseudoalteromonas aurantia.</title>
        <authorList>
            <person name="Xie B.-B."/>
            <person name="Rong J.-C."/>
            <person name="Qin Q.-L."/>
            <person name="Zhang Y.-Z."/>
        </authorList>
    </citation>
    <scope>NUCLEOTIDE SEQUENCE [LARGE SCALE GENOMIC DNA]</scope>
    <source>
        <strain evidence="1 2">208</strain>
    </source>
</reference>
<organism evidence="1 2">
    <name type="scientific">Pseudoalteromonas aurantia 208</name>
    <dbReference type="NCBI Taxonomy" id="1314867"/>
    <lineage>
        <taxon>Bacteria</taxon>
        <taxon>Pseudomonadati</taxon>
        <taxon>Pseudomonadota</taxon>
        <taxon>Gammaproteobacteria</taxon>
        <taxon>Alteromonadales</taxon>
        <taxon>Pseudoalteromonadaceae</taxon>
        <taxon>Pseudoalteromonas</taxon>
    </lineage>
</organism>
<evidence type="ECO:0008006" key="3">
    <source>
        <dbReference type="Google" id="ProtNLM"/>
    </source>
</evidence>
<evidence type="ECO:0000313" key="1">
    <source>
        <dbReference type="EMBL" id="MBE0370621.1"/>
    </source>
</evidence>
<keyword evidence="2" id="KW-1185">Reference proteome</keyword>
<sequence length="37" mass="4294">MLAISTRNDVCLSIVFWLFAVKSLFGVESYNFLQFYA</sequence>
<evidence type="ECO:0000313" key="2">
    <source>
        <dbReference type="Proteomes" id="UP000615755"/>
    </source>
</evidence>
<dbReference type="EMBL" id="AQGV01000015">
    <property type="protein sequence ID" value="MBE0370621.1"/>
    <property type="molecule type" value="Genomic_DNA"/>
</dbReference>
<name>A0ABR9EI38_9GAMM</name>
<dbReference type="Proteomes" id="UP000615755">
    <property type="component" value="Unassembled WGS sequence"/>
</dbReference>
<proteinExistence type="predicted"/>
<protein>
    <recommendedName>
        <fullName evidence="3">Orphan protein</fullName>
    </recommendedName>
</protein>
<gene>
    <name evidence="1" type="ORF">PAUR_b0694</name>
</gene>